<dbReference type="RefSeq" id="WP_032684176.1">
    <property type="nucleotide sequence ID" value="NZ_JGZA01000030.1"/>
</dbReference>
<feature type="domain" description="DUF6079" evidence="1">
    <location>
        <begin position="27"/>
        <end position="164"/>
    </location>
</feature>
<gene>
    <name evidence="4" type="ORF">BLSS_1941</name>
</gene>
<name>A0A087B6E6_BIFLN</name>
<dbReference type="Proteomes" id="UP000029024">
    <property type="component" value="Unassembled WGS sequence"/>
</dbReference>
<keyword evidence="4" id="KW-0547">Nucleotide-binding</keyword>
<dbReference type="Pfam" id="PF19557">
    <property type="entry name" value="DUF6079_1st"/>
    <property type="match status" value="1"/>
</dbReference>
<dbReference type="Pfam" id="PF25796">
    <property type="entry name" value="BREX_BrxC_4th"/>
    <property type="match status" value="1"/>
</dbReference>
<dbReference type="InterPro" id="IPR027417">
    <property type="entry name" value="P-loop_NTPase"/>
</dbReference>
<feature type="domain" description="Probable ATP-binding protein BrxC 4th six-stranded beta-sheet" evidence="3">
    <location>
        <begin position="576"/>
        <end position="747"/>
    </location>
</feature>
<dbReference type="NCBIfam" id="NF033441">
    <property type="entry name" value="BREX_BrxC"/>
    <property type="match status" value="1"/>
</dbReference>
<dbReference type="Pfam" id="PF25791">
    <property type="entry name" value="WHD_BREX_BrxC"/>
    <property type="match status" value="1"/>
</dbReference>
<evidence type="ECO:0000313" key="5">
    <source>
        <dbReference type="Proteomes" id="UP000029024"/>
    </source>
</evidence>
<evidence type="ECO:0000313" key="4">
    <source>
        <dbReference type="EMBL" id="KFI66596.1"/>
    </source>
</evidence>
<dbReference type="InterPro" id="IPR058036">
    <property type="entry name" value="BREX_BrxC_4th"/>
</dbReference>
<feature type="domain" description="Probable ATP-binding protein BrxC winged helix-turn-helix" evidence="2">
    <location>
        <begin position="797"/>
        <end position="875"/>
    </location>
</feature>
<proteinExistence type="predicted"/>
<dbReference type="InterPro" id="IPR047679">
    <property type="entry name" value="BREX_BrxC"/>
</dbReference>
<dbReference type="InterPro" id="IPR058038">
    <property type="entry name" value="BREX_BrxC_wHTH"/>
</dbReference>
<keyword evidence="4" id="KW-0067">ATP-binding</keyword>
<reference evidence="4 5" key="1">
    <citation type="submission" date="2014-03" db="EMBL/GenBank/DDBJ databases">
        <title>Genomics of Bifidobacteria.</title>
        <authorList>
            <person name="Ventura M."/>
            <person name="Milani C."/>
            <person name="Lugli G.A."/>
        </authorList>
    </citation>
    <scope>NUCLEOTIDE SEQUENCE [LARGE SCALE GENOMIC DNA]</scope>
    <source>
        <strain evidence="4 5">LMG 21814</strain>
    </source>
</reference>
<dbReference type="AlphaFoldDB" id="A0A087B6E6"/>
<evidence type="ECO:0000259" key="2">
    <source>
        <dbReference type="Pfam" id="PF25791"/>
    </source>
</evidence>
<dbReference type="EMBL" id="JGZA01000030">
    <property type="protein sequence ID" value="KFI66596.1"/>
    <property type="molecule type" value="Genomic_DNA"/>
</dbReference>
<dbReference type="InterPro" id="IPR045725">
    <property type="entry name" value="DUF6079_N"/>
</dbReference>
<dbReference type="GO" id="GO:0005524">
    <property type="term" value="F:ATP binding"/>
    <property type="evidence" value="ECO:0007669"/>
    <property type="project" value="UniProtKB-KW"/>
</dbReference>
<sequence>MNGENGISFKELFSKDIDRNINGVIKANDEKNLNDEVNEYVLTEEICRNLAKFLDAYNDPSNHEQNGAWISGFFGSGKSHLLKMLSHILGEVPAELVDKGNKPTMSREQIVHAFMGKAEAQDDQMLAGQLEKALTIPATSILFNIDQKADKSNASDMLLYAFVRVFDEARGFYGKNPYVAKFERDLASNGYFEDFKQEFEQVAGKPWSEGRGEAVLWDDEICEAYAAVTGKPEQDSIIQRYEDTYTMTVGDFADDVNVWLFRQEPNRRILFLVDEVGQFIGENRELMLSLQSIAEDLAVKTNGRAWVVVTSQEDMDTIVGDRTKQQSYDFSKIQGRFSIKLKLNSADVVEVIQKRLLTKKPEYESVMNELWNEQNANLRTMFEFTRETSKFSNNKAYSKDDFSASYPFVNYEFELFQNVLREMSRYNMFSGRHASVGERSMLSTISSTLRSSQNEMVGALMPFDKLYDGIADAIQSTSNFRINQAEKRLGSDIKELGVRLLKVLLLVKHVDGFPTTPHNLRILLTDQFDMDVMELERNIKYVLGELEKDTYVQRVGDTYNYLTNEEQDIEQEIKSTDIDSTKEIEELKKILVSDVLGKMTVAYGEQRAQFRYGLRIDGVQQSAQQPIWLNVVTSTNAQDRADAIRMGMGMRDTITLLLDMSDKTLLDDLRMYVKTYTYLMRTDKNSQSEVRQQIISRKSVANERLYAELRTRIVKAAANGEFNYNGGTVEVKSTEVQARMAEGLGTLIGRYYTNFSLLGGQRYEETDLARIIMNASQHQPGMLDGTNAVQDKLDVPADDVFAAVSRDKGKGIIATVKSLLDAYGSVPYGWPYAATLACIGHLYGSDRITLTLDGKPVQRSEAARVLRETKKQDSIRVDLPRVFDTRKVSQLRDFARDFLGLTAADLPSNAIDLAEAVTTRLKREAESLTQLRVRNARFGFVQQLDKAIEKINYASGMGEDWLLGDFTAQETENGSEELLEFKEDVIDPIVAFLNGSQSRILADGLEWLKNNKPNIDYVSGTTAAGLYQSAEQLANDPNIFRKTNKFKTAIDDLREATDATIQTERANALKDVEDIRARIHDSAEYQHATQAAQTKVETELDQVAERMQHIPFIYKMRESVHELSERTYPQLINRLSASAPRPKTALAGEAQAATATMPMDANIPESQQKETPRVAVSFATISRPHTKDALETKDDVDDFLDAYRRELIAAIENGKKILL</sequence>
<dbReference type="SUPFAM" id="SSF52540">
    <property type="entry name" value="P-loop containing nucleoside triphosphate hydrolases"/>
    <property type="match status" value="1"/>
</dbReference>
<comment type="caution">
    <text evidence="4">The sequence shown here is derived from an EMBL/GenBank/DDBJ whole genome shotgun (WGS) entry which is preliminary data.</text>
</comment>
<organism evidence="4 5">
    <name type="scientific">Bifidobacterium longum subsp. suis</name>
    <dbReference type="NCBI Taxonomy" id="1695"/>
    <lineage>
        <taxon>Bacteria</taxon>
        <taxon>Bacillati</taxon>
        <taxon>Actinomycetota</taxon>
        <taxon>Actinomycetes</taxon>
        <taxon>Bifidobacteriales</taxon>
        <taxon>Bifidobacteriaceae</taxon>
        <taxon>Bifidobacterium</taxon>
    </lineage>
</organism>
<accession>A0A087B6E6</accession>
<evidence type="ECO:0000259" key="3">
    <source>
        <dbReference type="Pfam" id="PF25796"/>
    </source>
</evidence>
<evidence type="ECO:0000259" key="1">
    <source>
        <dbReference type="Pfam" id="PF19557"/>
    </source>
</evidence>
<protein>
    <submittedName>
        <fullName evidence="4">Putative ATP-binding protein</fullName>
    </submittedName>
</protein>